<sequence length="64" mass="7515">MWVQRHRLCVLLYKKLPMPLAANLMLPAIDCPLWCRYVIRLLLVVRQACRALVTHMEVITNQKA</sequence>
<comment type="caution">
    <text evidence="1">The sequence shown here is derived from an EMBL/GenBank/DDBJ whole genome shotgun (WGS) entry which is preliminary data.</text>
</comment>
<reference evidence="2" key="1">
    <citation type="submission" date="2016-05" db="EMBL/GenBank/DDBJ databases">
        <title>Draft genome of Corynebacterium afermentans subsp. afermentans LCDC 88199T.</title>
        <authorList>
            <person name="Bernier A.-M."/>
            <person name="Bernard K."/>
        </authorList>
    </citation>
    <scope>NUCLEOTIDE SEQUENCE [LARGE SCALE GENOMIC DNA]</scope>
    <source>
        <strain evidence="2">NML01-0328</strain>
    </source>
</reference>
<evidence type="ECO:0000313" key="2">
    <source>
        <dbReference type="Proteomes" id="UP000078003"/>
    </source>
</evidence>
<dbReference type="EMBL" id="LXSF01000001">
    <property type="protein sequence ID" value="OAM18412.1"/>
    <property type="molecule type" value="Genomic_DNA"/>
</dbReference>
<evidence type="ECO:0000313" key="1">
    <source>
        <dbReference type="EMBL" id="OAM18412.1"/>
    </source>
</evidence>
<name>A0A1A9RHF5_EIKCO</name>
<organism evidence="1 2">
    <name type="scientific">Eikenella corrodens</name>
    <dbReference type="NCBI Taxonomy" id="539"/>
    <lineage>
        <taxon>Bacteria</taxon>
        <taxon>Pseudomonadati</taxon>
        <taxon>Pseudomonadota</taxon>
        <taxon>Betaproteobacteria</taxon>
        <taxon>Neisseriales</taxon>
        <taxon>Neisseriaceae</taxon>
        <taxon>Eikenella</taxon>
    </lineage>
</organism>
<dbReference type="Proteomes" id="UP000078003">
    <property type="component" value="Unassembled WGS sequence"/>
</dbReference>
<accession>A0A1A9RHF5</accession>
<protein>
    <submittedName>
        <fullName evidence="1">Uncharacterized protein</fullName>
    </submittedName>
</protein>
<gene>
    <name evidence="1" type="ORF">A7P85_01675</name>
</gene>
<proteinExistence type="predicted"/>
<dbReference type="AlphaFoldDB" id="A0A1A9RHF5"/>